<gene>
    <name evidence="4" type="ORF">CTI12_AA508680</name>
</gene>
<dbReference type="SUPFAM" id="SSF54928">
    <property type="entry name" value="RNA-binding domain, RBD"/>
    <property type="match status" value="1"/>
</dbReference>
<evidence type="ECO:0000256" key="1">
    <source>
        <dbReference type="PROSITE-ProRule" id="PRU00176"/>
    </source>
</evidence>
<dbReference type="PROSITE" id="PS50102">
    <property type="entry name" value="RRM"/>
    <property type="match status" value="1"/>
</dbReference>
<accession>A0A2U1LBS5</accession>
<evidence type="ECO:0000313" key="4">
    <source>
        <dbReference type="EMBL" id="PWA46463.1"/>
    </source>
</evidence>
<proteinExistence type="predicted"/>
<sequence>MFFNFPEEWGMGKLWMVFKKYGMVFDMFMVQRRLRNGKRYGFVRYKSVKDVEGLLSQLQKIKLGDEYLRVYVAYDRNHNDNGRMGGHDKKQETTKMNGNWERNDMNEGRVHNRDARTFVDVVNTGNARRK</sequence>
<feature type="region of interest" description="Disordered" evidence="2">
    <location>
        <begin position="81"/>
        <end position="107"/>
    </location>
</feature>
<protein>
    <recommendedName>
        <fullName evidence="3">RRM domain-containing protein</fullName>
    </recommendedName>
</protein>
<dbReference type="Proteomes" id="UP000245207">
    <property type="component" value="Unassembled WGS sequence"/>
</dbReference>
<dbReference type="EMBL" id="PKPP01010272">
    <property type="protein sequence ID" value="PWA46463.1"/>
    <property type="molecule type" value="Genomic_DNA"/>
</dbReference>
<evidence type="ECO:0000313" key="5">
    <source>
        <dbReference type="Proteomes" id="UP000245207"/>
    </source>
</evidence>
<feature type="domain" description="RRM" evidence="3">
    <location>
        <begin position="1"/>
        <end position="75"/>
    </location>
</feature>
<dbReference type="Pfam" id="PF00076">
    <property type="entry name" value="RRM_1"/>
    <property type="match status" value="1"/>
</dbReference>
<dbReference type="InterPro" id="IPR035979">
    <property type="entry name" value="RBD_domain_sf"/>
</dbReference>
<keyword evidence="1" id="KW-0694">RNA-binding</keyword>
<feature type="compositionally biased region" description="Basic and acidic residues" evidence="2">
    <location>
        <begin position="81"/>
        <end position="93"/>
    </location>
</feature>
<dbReference type="AlphaFoldDB" id="A0A2U1LBS5"/>
<evidence type="ECO:0000256" key="2">
    <source>
        <dbReference type="SAM" id="MobiDB-lite"/>
    </source>
</evidence>
<dbReference type="GO" id="GO:0003723">
    <property type="term" value="F:RNA binding"/>
    <property type="evidence" value="ECO:0007669"/>
    <property type="project" value="UniProtKB-UniRule"/>
</dbReference>
<reference evidence="4 5" key="1">
    <citation type="journal article" date="2018" name="Mol. Plant">
        <title>The genome of Artemisia annua provides insight into the evolution of Asteraceae family and artemisinin biosynthesis.</title>
        <authorList>
            <person name="Shen Q."/>
            <person name="Zhang L."/>
            <person name="Liao Z."/>
            <person name="Wang S."/>
            <person name="Yan T."/>
            <person name="Shi P."/>
            <person name="Liu M."/>
            <person name="Fu X."/>
            <person name="Pan Q."/>
            <person name="Wang Y."/>
            <person name="Lv Z."/>
            <person name="Lu X."/>
            <person name="Zhang F."/>
            <person name="Jiang W."/>
            <person name="Ma Y."/>
            <person name="Chen M."/>
            <person name="Hao X."/>
            <person name="Li L."/>
            <person name="Tang Y."/>
            <person name="Lv G."/>
            <person name="Zhou Y."/>
            <person name="Sun X."/>
            <person name="Brodelius P.E."/>
            <person name="Rose J.K.C."/>
            <person name="Tang K."/>
        </authorList>
    </citation>
    <scope>NUCLEOTIDE SEQUENCE [LARGE SCALE GENOMIC DNA]</scope>
    <source>
        <strain evidence="5">cv. Huhao1</strain>
        <tissue evidence="4">Leaf</tissue>
    </source>
</reference>
<dbReference type="OrthoDB" id="1749483at2759"/>
<dbReference type="InterPro" id="IPR000504">
    <property type="entry name" value="RRM_dom"/>
</dbReference>
<keyword evidence="5" id="KW-1185">Reference proteome</keyword>
<dbReference type="CDD" id="cd00590">
    <property type="entry name" value="RRM_SF"/>
    <property type="match status" value="1"/>
</dbReference>
<dbReference type="InterPro" id="IPR012677">
    <property type="entry name" value="Nucleotide-bd_a/b_plait_sf"/>
</dbReference>
<dbReference type="Gene3D" id="3.30.70.330">
    <property type="match status" value="1"/>
</dbReference>
<evidence type="ECO:0000259" key="3">
    <source>
        <dbReference type="PROSITE" id="PS50102"/>
    </source>
</evidence>
<comment type="caution">
    <text evidence="4">The sequence shown here is derived from an EMBL/GenBank/DDBJ whole genome shotgun (WGS) entry which is preliminary data.</text>
</comment>
<organism evidence="4 5">
    <name type="scientific">Artemisia annua</name>
    <name type="common">Sweet wormwood</name>
    <dbReference type="NCBI Taxonomy" id="35608"/>
    <lineage>
        <taxon>Eukaryota</taxon>
        <taxon>Viridiplantae</taxon>
        <taxon>Streptophyta</taxon>
        <taxon>Embryophyta</taxon>
        <taxon>Tracheophyta</taxon>
        <taxon>Spermatophyta</taxon>
        <taxon>Magnoliopsida</taxon>
        <taxon>eudicotyledons</taxon>
        <taxon>Gunneridae</taxon>
        <taxon>Pentapetalae</taxon>
        <taxon>asterids</taxon>
        <taxon>campanulids</taxon>
        <taxon>Asterales</taxon>
        <taxon>Asteraceae</taxon>
        <taxon>Asteroideae</taxon>
        <taxon>Anthemideae</taxon>
        <taxon>Artemisiinae</taxon>
        <taxon>Artemisia</taxon>
    </lineage>
</organism>
<name>A0A2U1LBS5_ARTAN</name>